<dbReference type="EMBL" id="JADEYP010000013">
    <property type="protein sequence ID" value="MCA5005217.1"/>
    <property type="molecule type" value="Genomic_DNA"/>
</dbReference>
<organism evidence="1 2">
    <name type="scientific">Sphingobacterium bovistauri</name>
    <dbReference type="NCBI Taxonomy" id="2781959"/>
    <lineage>
        <taxon>Bacteria</taxon>
        <taxon>Pseudomonadati</taxon>
        <taxon>Bacteroidota</taxon>
        <taxon>Sphingobacteriia</taxon>
        <taxon>Sphingobacteriales</taxon>
        <taxon>Sphingobacteriaceae</taxon>
        <taxon>Sphingobacterium</taxon>
    </lineage>
</organism>
<dbReference type="Proteomes" id="UP001165302">
    <property type="component" value="Unassembled WGS sequence"/>
</dbReference>
<keyword evidence="2" id="KW-1185">Reference proteome</keyword>
<proteinExistence type="predicted"/>
<sequence length="182" mass="20961">MNTRYILMGLLAIFLIGCSNPKSEIEKTEVVKKDTILRKSIDSVNTSKINELSPLEKIEKDNNENILSVGEQVNKAFIRLSEGDSLFKVYSSKYGEHRFYGFQKPDLKSKRMILFSIYTNDVDKNPFKMPYGAYYDISGMDDQGFKLKYVGTKGDFIEMKFIDATDIGGEPIFFEKKWIDIE</sequence>
<evidence type="ECO:0000313" key="2">
    <source>
        <dbReference type="Proteomes" id="UP001165302"/>
    </source>
</evidence>
<dbReference type="RefSeq" id="WP_225552736.1">
    <property type="nucleotide sequence ID" value="NZ_JADEYP010000013.1"/>
</dbReference>
<reference evidence="1" key="1">
    <citation type="submission" date="2020-10" db="EMBL/GenBank/DDBJ databases">
        <authorList>
            <person name="Lu T."/>
            <person name="Wang Q."/>
            <person name="Han X."/>
        </authorList>
    </citation>
    <scope>NUCLEOTIDE SEQUENCE</scope>
    <source>
        <strain evidence="1">WQ 366</strain>
    </source>
</reference>
<accession>A0ABS7Z6N3</accession>
<dbReference type="PROSITE" id="PS51257">
    <property type="entry name" value="PROKAR_LIPOPROTEIN"/>
    <property type="match status" value="1"/>
</dbReference>
<gene>
    <name evidence="1" type="ORF">IPZ78_08635</name>
</gene>
<evidence type="ECO:0000313" key="1">
    <source>
        <dbReference type="EMBL" id="MCA5005217.1"/>
    </source>
</evidence>
<comment type="caution">
    <text evidence="1">The sequence shown here is derived from an EMBL/GenBank/DDBJ whole genome shotgun (WGS) entry which is preliminary data.</text>
</comment>
<name>A0ABS7Z6N3_9SPHI</name>
<protein>
    <submittedName>
        <fullName evidence="1">Uncharacterized protein</fullName>
    </submittedName>
</protein>